<dbReference type="NCBIfam" id="TIGR00536">
    <property type="entry name" value="hemK_fam"/>
    <property type="match status" value="1"/>
</dbReference>
<feature type="domain" description="Methyltransferase small" evidence="6">
    <location>
        <begin position="111"/>
        <end position="191"/>
    </location>
</feature>
<organism evidence="8 9">
    <name type="scientific">Fodinicola feengrottensis</name>
    <dbReference type="NCBI Taxonomy" id="435914"/>
    <lineage>
        <taxon>Bacteria</taxon>
        <taxon>Bacillati</taxon>
        <taxon>Actinomycetota</taxon>
        <taxon>Actinomycetes</taxon>
        <taxon>Mycobacteriales</taxon>
        <taxon>Fodinicola</taxon>
    </lineage>
</organism>
<dbReference type="EMBL" id="BAAANY010000002">
    <property type="protein sequence ID" value="GAA1660108.1"/>
    <property type="molecule type" value="Genomic_DNA"/>
</dbReference>
<dbReference type="InterPro" id="IPR050320">
    <property type="entry name" value="N5-glutamine_MTase"/>
</dbReference>
<keyword evidence="3 5" id="KW-0949">S-adenosyl-L-methionine</keyword>
<evidence type="ECO:0000256" key="4">
    <source>
        <dbReference type="ARBA" id="ARBA00048391"/>
    </source>
</evidence>
<name>A0ABN2FUU6_9ACTN</name>
<dbReference type="GO" id="GO:0008168">
    <property type="term" value="F:methyltransferase activity"/>
    <property type="evidence" value="ECO:0007669"/>
    <property type="project" value="UniProtKB-KW"/>
</dbReference>
<evidence type="ECO:0000259" key="6">
    <source>
        <dbReference type="Pfam" id="PF05175"/>
    </source>
</evidence>
<reference evidence="8 9" key="1">
    <citation type="journal article" date="2019" name="Int. J. Syst. Evol. Microbiol.">
        <title>The Global Catalogue of Microorganisms (GCM) 10K type strain sequencing project: providing services to taxonomists for standard genome sequencing and annotation.</title>
        <authorList>
            <consortium name="The Broad Institute Genomics Platform"/>
            <consortium name="The Broad Institute Genome Sequencing Center for Infectious Disease"/>
            <person name="Wu L."/>
            <person name="Ma J."/>
        </authorList>
    </citation>
    <scope>NUCLEOTIDE SEQUENCE [LARGE SCALE GENOMIC DNA]</scope>
    <source>
        <strain evidence="8 9">JCM 14718</strain>
    </source>
</reference>
<dbReference type="InterPro" id="IPR029063">
    <property type="entry name" value="SAM-dependent_MTases_sf"/>
</dbReference>
<evidence type="ECO:0000256" key="2">
    <source>
        <dbReference type="ARBA" id="ARBA00022679"/>
    </source>
</evidence>
<gene>
    <name evidence="5 8" type="primary">prmC</name>
    <name evidence="8" type="ORF">GCM10009765_06880</name>
</gene>
<dbReference type="Pfam" id="PF17827">
    <property type="entry name" value="PrmC_N"/>
    <property type="match status" value="1"/>
</dbReference>
<evidence type="ECO:0000256" key="1">
    <source>
        <dbReference type="ARBA" id="ARBA00022603"/>
    </source>
</evidence>
<dbReference type="InterPro" id="IPR007848">
    <property type="entry name" value="Small_mtfrase_dom"/>
</dbReference>
<evidence type="ECO:0000259" key="7">
    <source>
        <dbReference type="Pfam" id="PF17827"/>
    </source>
</evidence>
<dbReference type="Gene3D" id="1.10.8.10">
    <property type="entry name" value="DNA helicase RuvA subunit, C-terminal domain"/>
    <property type="match status" value="1"/>
</dbReference>
<evidence type="ECO:0000313" key="9">
    <source>
        <dbReference type="Proteomes" id="UP001500618"/>
    </source>
</evidence>
<dbReference type="SUPFAM" id="SSF53335">
    <property type="entry name" value="S-adenosyl-L-methionine-dependent methyltransferases"/>
    <property type="match status" value="1"/>
</dbReference>
<dbReference type="HAMAP" id="MF_02126">
    <property type="entry name" value="RF_methyltr_PrmC"/>
    <property type="match status" value="1"/>
</dbReference>
<dbReference type="Gene3D" id="3.40.50.150">
    <property type="entry name" value="Vaccinia Virus protein VP39"/>
    <property type="match status" value="1"/>
</dbReference>
<dbReference type="GO" id="GO:0032259">
    <property type="term" value="P:methylation"/>
    <property type="evidence" value="ECO:0007669"/>
    <property type="project" value="UniProtKB-KW"/>
</dbReference>
<dbReference type="InterPro" id="IPR019874">
    <property type="entry name" value="RF_methyltr_PrmC"/>
</dbReference>
<feature type="binding site" evidence="5">
    <location>
        <position position="187"/>
    </location>
    <ligand>
        <name>S-adenosyl-L-methionine</name>
        <dbReference type="ChEBI" id="CHEBI:59789"/>
    </ligand>
</feature>
<keyword evidence="2 5" id="KW-0808">Transferase</keyword>
<dbReference type="PANTHER" id="PTHR18895:SF74">
    <property type="entry name" value="MTRF1L RELEASE FACTOR GLUTAMINE METHYLTRANSFERASE"/>
    <property type="match status" value="1"/>
</dbReference>
<proteinExistence type="inferred from homology"/>
<evidence type="ECO:0000313" key="8">
    <source>
        <dbReference type="EMBL" id="GAA1660108.1"/>
    </source>
</evidence>
<keyword evidence="9" id="KW-1185">Reference proteome</keyword>
<keyword evidence="1 5" id="KW-0489">Methyltransferase</keyword>
<dbReference type="PANTHER" id="PTHR18895">
    <property type="entry name" value="HEMK METHYLTRANSFERASE"/>
    <property type="match status" value="1"/>
</dbReference>
<dbReference type="EC" id="2.1.1.297" evidence="5"/>
<dbReference type="NCBIfam" id="TIGR03534">
    <property type="entry name" value="RF_mod_PrmC"/>
    <property type="match status" value="1"/>
</dbReference>
<accession>A0ABN2FUU6</accession>
<evidence type="ECO:0000256" key="5">
    <source>
        <dbReference type="HAMAP-Rule" id="MF_02126"/>
    </source>
</evidence>
<comment type="similarity">
    <text evidence="5">Belongs to the protein N5-glutamine methyltransferase family. PrmC subfamily.</text>
</comment>
<comment type="catalytic activity">
    <reaction evidence="4 5">
        <text>L-glutaminyl-[peptide chain release factor] + S-adenosyl-L-methionine = N(5)-methyl-L-glutaminyl-[peptide chain release factor] + S-adenosyl-L-homocysteine + H(+)</text>
        <dbReference type="Rhea" id="RHEA:42896"/>
        <dbReference type="Rhea" id="RHEA-COMP:10271"/>
        <dbReference type="Rhea" id="RHEA-COMP:10272"/>
        <dbReference type="ChEBI" id="CHEBI:15378"/>
        <dbReference type="ChEBI" id="CHEBI:30011"/>
        <dbReference type="ChEBI" id="CHEBI:57856"/>
        <dbReference type="ChEBI" id="CHEBI:59789"/>
        <dbReference type="ChEBI" id="CHEBI:61891"/>
        <dbReference type="EC" id="2.1.1.297"/>
    </reaction>
</comment>
<protein>
    <recommendedName>
        <fullName evidence="5">Release factor glutamine methyltransferase</fullName>
        <shortName evidence="5">RF MTase</shortName>
        <ecNumber evidence="5">2.1.1.297</ecNumber>
    </recommendedName>
    <alternativeName>
        <fullName evidence="5">N5-glutamine methyltransferase PrmC</fullName>
    </alternativeName>
    <alternativeName>
        <fullName evidence="5">Protein-(glutamine-N5) MTase PrmC</fullName>
    </alternativeName>
    <alternativeName>
        <fullName evidence="5">Protein-glutamine N-methyltransferase PrmC</fullName>
    </alternativeName>
</protein>
<dbReference type="Proteomes" id="UP001500618">
    <property type="component" value="Unassembled WGS sequence"/>
</dbReference>
<dbReference type="Pfam" id="PF05175">
    <property type="entry name" value="MTS"/>
    <property type="match status" value="1"/>
</dbReference>
<comment type="function">
    <text evidence="5">Methylates the class 1 translation termination release factors RF1/PrfA and RF2/PrfB on the glutamine residue of the universally conserved GGQ motif.</text>
</comment>
<dbReference type="PROSITE" id="PS00092">
    <property type="entry name" value="N6_MTASE"/>
    <property type="match status" value="1"/>
</dbReference>
<dbReference type="RefSeq" id="WP_279579580.1">
    <property type="nucleotide sequence ID" value="NZ_BAAANY010000002.1"/>
</dbReference>
<dbReference type="CDD" id="cd02440">
    <property type="entry name" value="AdoMet_MTases"/>
    <property type="match status" value="1"/>
</dbReference>
<comment type="caution">
    <text evidence="5">Lacks conserved residue(s) required for the propagation of feature annotation.</text>
</comment>
<evidence type="ECO:0000256" key="3">
    <source>
        <dbReference type="ARBA" id="ARBA00022691"/>
    </source>
</evidence>
<dbReference type="InterPro" id="IPR002052">
    <property type="entry name" value="DNA_methylase_N6_adenine_CS"/>
</dbReference>
<feature type="domain" description="Release factor glutamine methyltransferase N-terminal" evidence="7">
    <location>
        <begin position="6"/>
        <end position="72"/>
    </location>
</feature>
<sequence length="281" mass="29847">MLAGMLSVAVQRLAEAGVDSPQVDAEWLAAHVLGTTRSGLLLVEGFDSDQQRHFDDLVEDRANRIPLQHLTGLAGFRYLELAVGPGVFIPRPETEMLAQWAIDRAGSLDSPVVVELCAGSAAISLSIVDECAAAVVHAVEFSPLAVAWAQRNIDKYGQNRVHLVSGDATDPAVLSDVDGQADLLVCNPPYVPDDSAPPPEVADHDPAMALWGGGADGLDTVRKLVPRMHALLKPGGWVGIEHADVQGESVPAILAAAGGWTDISDHPDLSARPRYTTARRR</sequence>
<dbReference type="InterPro" id="IPR004556">
    <property type="entry name" value="HemK-like"/>
</dbReference>
<comment type="caution">
    <text evidence="8">The sequence shown here is derived from an EMBL/GenBank/DDBJ whole genome shotgun (WGS) entry which is preliminary data.</text>
</comment>
<feature type="binding site" evidence="5">
    <location>
        <position position="140"/>
    </location>
    <ligand>
        <name>S-adenosyl-L-methionine</name>
        <dbReference type="ChEBI" id="CHEBI:59789"/>
    </ligand>
</feature>
<feature type="binding site" evidence="5">
    <location>
        <begin position="187"/>
        <end position="190"/>
    </location>
    <ligand>
        <name>substrate</name>
    </ligand>
</feature>
<dbReference type="InterPro" id="IPR040758">
    <property type="entry name" value="PrmC_N"/>
</dbReference>